<dbReference type="CTD" id="20250938"/>
<feature type="chain" id="PRO_5004716549" evidence="2">
    <location>
        <begin position="17"/>
        <end position="280"/>
    </location>
</feature>
<accession>V4A3R0</accession>
<keyword evidence="2" id="KW-0732">Signal</keyword>
<dbReference type="AlphaFoldDB" id="V4A3R0"/>
<keyword evidence="4" id="KW-1185">Reference proteome</keyword>
<protein>
    <submittedName>
        <fullName evidence="3">Uncharacterized protein</fullName>
    </submittedName>
</protein>
<evidence type="ECO:0000313" key="3">
    <source>
        <dbReference type="EMBL" id="ESO98533.1"/>
    </source>
</evidence>
<dbReference type="GeneID" id="20250938"/>
<proteinExistence type="predicted"/>
<name>V4A3R0_LOTGI</name>
<reference evidence="3 4" key="1">
    <citation type="journal article" date="2013" name="Nature">
        <title>Insights into bilaterian evolution from three spiralian genomes.</title>
        <authorList>
            <person name="Simakov O."/>
            <person name="Marletaz F."/>
            <person name="Cho S.J."/>
            <person name="Edsinger-Gonzales E."/>
            <person name="Havlak P."/>
            <person name="Hellsten U."/>
            <person name="Kuo D.H."/>
            <person name="Larsson T."/>
            <person name="Lv J."/>
            <person name="Arendt D."/>
            <person name="Savage R."/>
            <person name="Osoegawa K."/>
            <person name="de Jong P."/>
            <person name="Grimwood J."/>
            <person name="Chapman J.A."/>
            <person name="Shapiro H."/>
            <person name="Aerts A."/>
            <person name="Otillar R.P."/>
            <person name="Terry A.Y."/>
            <person name="Boore J.L."/>
            <person name="Grigoriev I.V."/>
            <person name="Lindberg D.R."/>
            <person name="Seaver E.C."/>
            <person name="Weisblat D.A."/>
            <person name="Putnam N.H."/>
            <person name="Rokhsar D.S."/>
        </authorList>
    </citation>
    <scope>NUCLEOTIDE SEQUENCE [LARGE SCALE GENOMIC DNA]</scope>
</reference>
<evidence type="ECO:0000256" key="2">
    <source>
        <dbReference type="SAM" id="SignalP"/>
    </source>
</evidence>
<dbReference type="KEGG" id="lgi:LOTGIDRAFT_239035"/>
<dbReference type="HOGENOM" id="CLU_994940_0_0_1"/>
<dbReference type="RefSeq" id="XP_009050795.1">
    <property type="nucleotide sequence ID" value="XM_009052547.1"/>
</dbReference>
<evidence type="ECO:0000313" key="4">
    <source>
        <dbReference type="Proteomes" id="UP000030746"/>
    </source>
</evidence>
<gene>
    <name evidence="3" type="ORF">LOTGIDRAFT_239035</name>
</gene>
<dbReference type="Proteomes" id="UP000030746">
    <property type="component" value="Unassembled WGS sequence"/>
</dbReference>
<dbReference type="EMBL" id="KB201244">
    <property type="protein sequence ID" value="ESO98533.1"/>
    <property type="molecule type" value="Genomic_DNA"/>
</dbReference>
<feature type="signal peptide" evidence="2">
    <location>
        <begin position="1"/>
        <end position="16"/>
    </location>
</feature>
<feature type="compositionally biased region" description="Pro residues" evidence="1">
    <location>
        <begin position="198"/>
        <end position="211"/>
    </location>
</feature>
<sequence length="280" mass="31889">MKILVLLLMFSGLVVGWEDAWEYWLKTLDGHNGDGPGQGEWPGPKDEVSVHLEVPTLKPYILQATCDRIMTLYVNGKREAYSLNWAQVSQIELPEEALVAIQCKGFGNTAGIFAKFTPELPEDNNWLCSRSRSSNWYSEASQSEGTWNEPVAVEHQSLVSVSTNRWFWLPRQGLARFYTDIYCRIKLKKRVPPRPKPKLPGPLPKPNPGTPTEPSEGAMGDLGKLVKLRPTLNYIFSSLYKINHKLDNLPDQITYDLKYPKRHWEDDPDHSKVNVARSEV</sequence>
<organism evidence="3 4">
    <name type="scientific">Lottia gigantea</name>
    <name type="common">Giant owl limpet</name>
    <dbReference type="NCBI Taxonomy" id="225164"/>
    <lineage>
        <taxon>Eukaryota</taxon>
        <taxon>Metazoa</taxon>
        <taxon>Spiralia</taxon>
        <taxon>Lophotrochozoa</taxon>
        <taxon>Mollusca</taxon>
        <taxon>Gastropoda</taxon>
        <taxon>Patellogastropoda</taxon>
        <taxon>Lottioidea</taxon>
        <taxon>Lottiidae</taxon>
        <taxon>Lottia</taxon>
    </lineage>
</organism>
<evidence type="ECO:0000256" key="1">
    <source>
        <dbReference type="SAM" id="MobiDB-lite"/>
    </source>
</evidence>
<feature type="region of interest" description="Disordered" evidence="1">
    <location>
        <begin position="192"/>
        <end position="220"/>
    </location>
</feature>